<keyword evidence="3 7" id="KW-0548">Nucleotidyltransferase</keyword>
<dbReference type="InterPro" id="IPR038120">
    <property type="entry name" value="Rpb1_funnel_sf"/>
</dbReference>
<evidence type="ECO:0000256" key="3">
    <source>
        <dbReference type="ARBA" id="ARBA00022695"/>
    </source>
</evidence>
<evidence type="ECO:0000256" key="6">
    <source>
        <dbReference type="ARBA" id="ARBA00048552"/>
    </source>
</evidence>
<gene>
    <name evidence="7 11" type="primary">rpoC</name>
    <name evidence="11" type="ORF">HMPREF7215_0922</name>
</gene>
<feature type="binding site" evidence="7">
    <location>
        <position position="75"/>
    </location>
    <ligand>
        <name>Zn(2+)</name>
        <dbReference type="ChEBI" id="CHEBI:29105"/>
        <label>1</label>
    </ligand>
</feature>
<dbReference type="InterPro" id="IPR012754">
    <property type="entry name" value="DNA-dir_RpoC_beta_prime_bact"/>
</dbReference>
<feature type="binding site" evidence="7">
    <location>
        <position position="1072"/>
    </location>
    <ligand>
        <name>Zn(2+)</name>
        <dbReference type="ChEBI" id="CHEBI:29105"/>
        <label>2</label>
    </ligand>
</feature>
<dbReference type="InterPro" id="IPR007083">
    <property type="entry name" value="RNA_pol_Rpb1_4"/>
</dbReference>
<dbReference type="RefSeq" id="WP_009165708.1">
    <property type="nucleotide sequence ID" value="NZ_ADFP01000117.1"/>
</dbReference>
<dbReference type="EC" id="2.7.7.6" evidence="7"/>
<feature type="binding site" evidence="7">
    <location>
        <position position="1069"/>
    </location>
    <ligand>
        <name>Zn(2+)</name>
        <dbReference type="ChEBI" id="CHEBI:29105"/>
        <label>2</label>
    </ligand>
</feature>
<keyword evidence="12" id="KW-1185">Reference proteome</keyword>
<keyword evidence="1 7" id="KW-0240">DNA-directed RNA polymerase</keyword>
<feature type="binding site" evidence="7">
    <location>
        <position position="648"/>
    </location>
    <ligand>
        <name>Mg(2+)</name>
        <dbReference type="ChEBI" id="CHEBI:18420"/>
    </ligand>
</feature>
<sequence>MNKEIVGIRLRLATPDQIRELSHGEVKKPETINYRTLRPERDGLFCERIFGPTKSYECACGKYKKSGPKFKGVVCDRCGVEVTDNRVRRERMGHIELAAPVVHIWYLRGIPSRLSLLLGTPTKMLERVVYFAPLRKREAAYKIVIEGKRPDLAAKDDVISESEMRVHAHYDPKFKAEEAYRILSTDDVPLAAGDVISANQLARYQSEWGEDSFSAEPAYTILSLNGVTAGDVSVLTAAGLIAETRVDHKWTIGDNISESDLAALREDGNTVEAERRKTGSQDSYVVTSVTHLPYSKGQILSQSEHTLFQEKYPHRFTSQLESVVVEDPCYLVIDEGESPFSESDIIIEREQYLCSAYDPKFKAGIGAEGVREKLCAMNLNHLVQELREELSETTGQKRRKIVKRLQVVEDFRKGDCAPQSMVLEVLPVIPPDLRPMVQLDGGRFATSDLNDLYRRVINRNNRLSKLKELKAPEIIIRNEKRMLQESVDALIDNGRMGKAVLGAGNRPLKSLTDLLRGKKGRFRQNLLGKRVDYSGRSVIAIGPFLRLYQCGLPKQMALELFKPFVIQKMVEKGIATNVKNGKRMIERGNEEIWGILEEIIKDHPVMLNRAPTLHRLGIQAFEPILMEGKAIRLHPMACTAFNADFDGDQMAVHVPLSIEAQTEARMLMLAANNLLSPASGKPIVSPTQDILLGVYYITNMVSGLKGENTYYDSLDDVMTALDHGAVHVNTRIYLRWDPEWKPLTKKGMEDSDFLDPKTRKWLITSPGRALFNLHLNPRLRFVNFQMGKKDLSAMLDKAYDYLSHIEMVDTLDSIKNLGYHWACLSGLSFQMQAIVIPPEKQQLVNESLDVDGRIRDQYEMGILTEDEYLRQKEELWSGAAGKIGDSIMDHMAVTNPIRMMVESGARGSRGQLAQMAGIRGLMADPTGRIIDYPITTNFREGMNMLEYFISTHGARKGLADTALRTAKSGYLTRRLVDVAQDIIVLEEDCHTSKGIKIEPMKSDGKVVIPLSERIAGRTSLEDIDHPVSGERIVSKNELISPDKAVEIENIREHIWVRSPLSCESPYGICRKCYGVDLSSRKMVNIGEAVGVVAAQSIGEPGTQLTMRTFHTGGVRISGEDITQGLPRIEQLFEARRPKKVSYLAGLNGKVAEVRELEGKRKVIIEGTPNDSDVVQKVTYSIPASQSILVEEGDEVKSDTLITDGYIDPQQLLEVEGQEAVQKYLVDSIQEVYRSQGVSINNKHIEVILRKVAPINRLRVIDEGDTSLVAGDLVWASDVQKEIDELTAENERNLEEAVKALSGKIFLGQEGVHPTPEITSRQKTVIDRPLVEELLKAGTPMTKLHLLDGDCPLDVIVGEASFRARLKGFQPVEPITCADGTVIPNSCELTLQDLTRITATPSEPHFYRDVETLRKLTDAAYLAKDVSIGGKVIARTNDLVSGELVQKLSGNPVRSIRIWKNVQHIDVIDYLQERLISTHWGKLLSAAFDAEGNPVPNMPRIVDASVIRAILQSKIKTLALHDSDRPIHLDEYLAQALINAVVGKVTLDVVDLGEGKGSIPAGVTLTEEHAARIIAGRVPKLSLRPASPQSEEVALISRVSYVRKLRVPPLCKKFIHGITKAALATESFLSAASFQQTAQILAGAAVRSQVDHLMGLKENVIIGHLIPAGTGIERFQSLKVSSRFVPAAEAENADDASEKQLSEGAEVPADE</sequence>
<dbReference type="Gene3D" id="1.10.132.30">
    <property type="match status" value="1"/>
</dbReference>
<dbReference type="InterPro" id="IPR045867">
    <property type="entry name" value="DNA-dir_RpoC_beta_prime"/>
</dbReference>
<reference evidence="11 12" key="1">
    <citation type="submission" date="2009-12" db="EMBL/GenBank/DDBJ databases">
        <authorList>
            <person name="Shrivastava S."/>
            <person name="Madupu R."/>
            <person name="Durkin A.S."/>
            <person name="Torralba M."/>
            <person name="Methe B."/>
            <person name="Sutton G.G."/>
            <person name="Strausberg R.L."/>
            <person name="Nelson K.E."/>
        </authorList>
    </citation>
    <scope>NUCLEOTIDE SEQUENCE [LARGE SCALE GENOMIC DNA]</scope>
    <source>
        <strain evidence="11 12">W5455</strain>
    </source>
</reference>
<protein>
    <recommendedName>
        <fullName evidence="7">DNA-directed RNA polymerase subunit beta'</fullName>
        <shortName evidence="7">RNAP subunit beta'</shortName>
        <ecNumber evidence="7">2.7.7.6</ecNumber>
    </recommendedName>
    <alternativeName>
        <fullName evidence="7">RNA polymerase subunit beta'</fullName>
    </alternativeName>
    <alternativeName>
        <fullName evidence="7">Transcriptase subunit beta'</fullName>
    </alternativeName>
</protein>
<keyword evidence="2 7" id="KW-0808">Transferase</keyword>
<dbReference type="InterPro" id="IPR007081">
    <property type="entry name" value="RNA_pol_Rpb1_5"/>
</dbReference>
<dbReference type="InterPro" id="IPR007080">
    <property type="entry name" value="RNA_pol_Rpb1_1"/>
</dbReference>
<dbReference type="GO" id="GO:0003899">
    <property type="term" value="F:DNA-directed RNA polymerase activity"/>
    <property type="evidence" value="ECO:0007669"/>
    <property type="project" value="UniProtKB-EC"/>
</dbReference>
<organism evidence="11 12">
    <name type="scientific">Pyramidobacter piscolens W5455</name>
    <dbReference type="NCBI Taxonomy" id="352165"/>
    <lineage>
        <taxon>Bacteria</taxon>
        <taxon>Thermotogati</taxon>
        <taxon>Synergistota</taxon>
        <taxon>Synergistia</taxon>
        <taxon>Synergistales</taxon>
        <taxon>Dethiosulfovibrionaceae</taxon>
        <taxon>Pyramidobacter</taxon>
    </lineage>
</organism>
<feature type="binding site" evidence="7">
    <location>
        <position position="989"/>
    </location>
    <ligand>
        <name>Zn(2+)</name>
        <dbReference type="ChEBI" id="CHEBI:29105"/>
        <label>2</label>
    </ligand>
</feature>
<dbReference type="Gene3D" id="1.10.40.90">
    <property type="match status" value="1"/>
</dbReference>
<evidence type="ECO:0000256" key="1">
    <source>
        <dbReference type="ARBA" id="ARBA00022478"/>
    </source>
</evidence>
<name>A0ABM9ZSD3_9BACT</name>
<dbReference type="Gene3D" id="1.10.150.390">
    <property type="match status" value="1"/>
</dbReference>
<proteinExistence type="inferred from homology"/>
<dbReference type="InterPro" id="IPR007066">
    <property type="entry name" value="RNA_pol_Rpb1_3"/>
</dbReference>
<comment type="function">
    <text evidence="7 8">DNA-dependent RNA polymerase catalyzes the transcription of DNA into RNA using the four ribonucleoside triphosphates as substrates.</text>
</comment>
<keyword evidence="5 7" id="KW-0804">Transcription</keyword>
<dbReference type="CDD" id="cd02655">
    <property type="entry name" value="RNAP_beta'_C"/>
    <property type="match status" value="1"/>
</dbReference>
<feature type="binding site" evidence="7">
    <location>
        <position position="58"/>
    </location>
    <ligand>
        <name>Zn(2+)</name>
        <dbReference type="ChEBI" id="CHEBI:29105"/>
        <label>1</label>
    </ligand>
</feature>
<feature type="binding site" evidence="7">
    <location>
        <position position="646"/>
    </location>
    <ligand>
        <name>Mg(2+)</name>
        <dbReference type="ChEBI" id="CHEBI:18420"/>
    </ligand>
</feature>
<comment type="caution">
    <text evidence="11">The sequence shown here is derived from an EMBL/GenBank/DDBJ whole genome shotgun (WGS) entry which is preliminary data.</text>
</comment>
<feature type="binding site" evidence="7">
    <location>
        <position position="1062"/>
    </location>
    <ligand>
        <name>Zn(2+)</name>
        <dbReference type="ChEBI" id="CHEBI:29105"/>
        <label>2</label>
    </ligand>
</feature>
<feature type="region of interest" description="Disordered" evidence="9">
    <location>
        <begin position="1688"/>
        <end position="1710"/>
    </location>
</feature>
<evidence type="ECO:0000256" key="4">
    <source>
        <dbReference type="ARBA" id="ARBA00022723"/>
    </source>
</evidence>
<dbReference type="EMBL" id="ADFP01000117">
    <property type="protein sequence ID" value="EFB89849.1"/>
    <property type="molecule type" value="Genomic_DNA"/>
</dbReference>
<keyword evidence="7" id="KW-0460">Magnesium</keyword>
<dbReference type="Pfam" id="PF00623">
    <property type="entry name" value="RNA_pol_Rpb1_2"/>
    <property type="match status" value="2"/>
</dbReference>
<dbReference type="NCBIfam" id="TIGR02386">
    <property type="entry name" value="rpoC_TIGR"/>
    <property type="match status" value="1"/>
</dbReference>
<dbReference type="InterPro" id="IPR042102">
    <property type="entry name" value="RNA_pol_Rpb1_3_sf"/>
</dbReference>
<dbReference type="PANTHER" id="PTHR19376:SF54">
    <property type="entry name" value="DNA-DIRECTED RNA POLYMERASE SUBUNIT BETA"/>
    <property type="match status" value="1"/>
</dbReference>
<dbReference type="PANTHER" id="PTHR19376">
    <property type="entry name" value="DNA-DIRECTED RNA POLYMERASE"/>
    <property type="match status" value="1"/>
</dbReference>
<evidence type="ECO:0000256" key="9">
    <source>
        <dbReference type="SAM" id="MobiDB-lite"/>
    </source>
</evidence>
<evidence type="ECO:0000259" key="10">
    <source>
        <dbReference type="SMART" id="SM00663"/>
    </source>
</evidence>
<dbReference type="InterPro" id="IPR006592">
    <property type="entry name" value="RNA_pol_N"/>
</dbReference>
<accession>A0ABM9ZSD3</accession>
<dbReference type="HAMAP" id="MF_01322">
    <property type="entry name" value="RNApol_bact_RpoC"/>
    <property type="match status" value="1"/>
</dbReference>
<evidence type="ECO:0000256" key="7">
    <source>
        <dbReference type="HAMAP-Rule" id="MF_01322"/>
    </source>
</evidence>
<evidence type="ECO:0000313" key="11">
    <source>
        <dbReference type="EMBL" id="EFB89849.1"/>
    </source>
</evidence>
<evidence type="ECO:0000256" key="5">
    <source>
        <dbReference type="ARBA" id="ARBA00023163"/>
    </source>
</evidence>
<dbReference type="Proteomes" id="UP000006462">
    <property type="component" value="Unassembled WGS sequence"/>
</dbReference>
<evidence type="ECO:0000256" key="8">
    <source>
        <dbReference type="RuleBase" id="RU004279"/>
    </source>
</evidence>
<dbReference type="InterPro" id="IPR000722">
    <property type="entry name" value="RNA_pol_asu"/>
</dbReference>
<dbReference type="Gene3D" id="2.40.50.100">
    <property type="match status" value="1"/>
</dbReference>
<keyword evidence="7" id="KW-0862">Zinc</keyword>
<comment type="catalytic activity">
    <reaction evidence="6 7 8">
        <text>RNA(n) + a ribonucleoside 5'-triphosphate = RNA(n+1) + diphosphate</text>
        <dbReference type="Rhea" id="RHEA:21248"/>
        <dbReference type="Rhea" id="RHEA-COMP:14527"/>
        <dbReference type="Rhea" id="RHEA-COMP:17342"/>
        <dbReference type="ChEBI" id="CHEBI:33019"/>
        <dbReference type="ChEBI" id="CHEBI:61557"/>
        <dbReference type="ChEBI" id="CHEBI:140395"/>
        <dbReference type="EC" id="2.7.7.6"/>
    </reaction>
</comment>
<feature type="binding site" evidence="7">
    <location>
        <position position="78"/>
    </location>
    <ligand>
        <name>Zn(2+)</name>
        <dbReference type="ChEBI" id="CHEBI:29105"/>
        <label>1</label>
    </ligand>
</feature>
<dbReference type="Pfam" id="PF05000">
    <property type="entry name" value="RNA_pol_Rpb1_4"/>
    <property type="match status" value="1"/>
</dbReference>
<dbReference type="Pfam" id="PF04983">
    <property type="entry name" value="RNA_pol_Rpb1_3"/>
    <property type="match status" value="1"/>
</dbReference>
<feature type="binding site" evidence="7">
    <location>
        <position position="60"/>
    </location>
    <ligand>
        <name>Zn(2+)</name>
        <dbReference type="ChEBI" id="CHEBI:29105"/>
        <label>1</label>
    </ligand>
</feature>
<dbReference type="Gene3D" id="1.10.274.100">
    <property type="entry name" value="RNA polymerase Rpb1, domain 3"/>
    <property type="match status" value="1"/>
</dbReference>
<keyword evidence="4 7" id="KW-0479">Metal-binding</keyword>
<comment type="cofactor">
    <cofactor evidence="7">
        <name>Mg(2+)</name>
        <dbReference type="ChEBI" id="CHEBI:18420"/>
    </cofactor>
    <text evidence="7">Binds 1 Mg(2+) ion per subunit.</text>
</comment>
<evidence type="ECO:0000256" key="2">
    <source>
        <dbReference type="ARBA" id="ARBA00022679"/>
    </source>
</evidence>
<comment type="similarity">
    <text evidence="7 8">Belongs to the RNA polymerase beta' chain family.</text>
</comment>
<feature type="binding site" evidence="7">
    <location>
        <position position="644"/>
    </location>
    <ligand>
        <name>Mg(2+)</name>
        <dbReference type="ChEBI" id="CHEBI:18420"/>
    </ligand>
</feature>
<dbReference type="Pfam" id="PF04997">
    <property type="entry name" value="RNA_pol_Rpb1_1"/>
    <property type="match status" value="2"/>
</dbReference>
<dbReference type="CDD" id="cd01609">
    <property type="entry name" value="RNAP_beta'_N"/>
    <property type="match status" value="1"/>
</dbReference>
<dbReference type="Gene3D" id="1.10.1790.20">
    <property type="match status" value="1"/>
</dbReference>
<dbReference type="SMART" id="SM00663">
    <property type="entry name" value="RPOLA_N"/>
    <property type="match status" value="1"/>
</dbReference>
<comment type="subunit">
    <text evidence="7">The RNAP catalytic core consists of 2 alpha, 1 beta, 1 beta' and 1 omega subunit. When a sigma factor is associated with the core the holoenzyme is formed, which can initiate transcription.</text>
</comment>
<dbReference type="SUPFAM" id="SSF64484">
    <property type="entry name" value="beta and beta-prime subunits of DNA dependent RNA-polymerase"/>
    <property type="match status" value="2"/>
</dbReference>
<evidence type="ECO:0000313" key="12">
    <source>
        <dbReference type="Proteomes" id="UP000006462"/>
    </source>
</evidence>
<comment type="cofactor">
    <cofactor evidence="7">
        <name>Zn(2+)</name>
        <dbReference type="ChEBI" id="CHEBI:29105"/>
    </cofactor>
    <text evidence="7">Binds 2 Zn(2+) ions per subunit.</text>
</comment>
<dbReference type="GO" id="GO:0000428">
    <property type="term" value="C:DNA-directed RNA polymerase complex"/>
    <property type="evidence" value="ECO:0007669"/>
    <property type="project" value="UniProtKB-KW"/>
</dbReference>
<feature type="domain" description="RNA polymerase N-terminal" evidence="10">
    <location>
        <begin position="419"/>
        <end position="698"/>
    </location>
</feature>
<dbReference type="InterPro" id="IPR044893">
    <property type="entry name" value="RNA_pol_Rpb1_clamp_domain"/>
</dbReference>
<dbReference type="Gene3D" id="4.10.860.120">
    <property type="entry name" value="RNA polymerase II, clamp domain"/>
    <property type="match status" value="1"/>
</dbReference>
<dbReference type="Pfam" id="PF04998">
    <property type="entry name" value="RNA_pol_Rpb1_5"/>
    <property type="match status" value="1"/>
</dbReference>
<dbReference type="Gene3D" id="2.40.40.20">
    <property type="match status" value="1"/>
</dbReference>